<dbReference type="InterPro" id="IPR050109">
    <property type="entry name" value="HTH-type_TetR-like_transc_reg"/>
</dbReference>
<evidence type="ECO:0000256" key="1">
    <source>
        <dbReference type="ARBA" id="ARBA00023015"/>
    </source>
</evidence>
<dbReference type="InterPro" id="IPR025996">
    <property type="entry name" value="MT1864/Rv1816-like_C"/>
</dbReference>
<keyword evidence="8" id="KW-1185">Reference proteome</keyword>
<gene>
    <name evidence="7" type="ORF">HNR48_003559</name>
</gene>
<name>A0A7X0JVY3_9GAMM</name>
<keyword evidence="3" id="KW-0804">Transcription</keyword>
<dbReference type="SUPFAM" id="SSF46689">
    <property type="entry name" value="Homeodomain-like"/>
    <property type="match status" value="1"/>
</dbReference>
<dbReference type="SUPFAM" id="SSF48498">
    <property type="entry name" value="Tetracyclin repressor-like, C-terminal domain"/>
    <property type="match status" value="1"/>
</dbReference>
<dbReference type="PANTHER" id="PTHR30055:SF226">
    <property type="entry name" value="HTH-TYPE TRANSCRIPTIONAL REGULATOR PKSA"/>
    <property type="match status" value="1"/>
</dbReference>
<evidence type="ECO:0000313" key="8">
    <source>
        <dbReference type="Proteomes" id="UP000528457"/>
    </source>
</evidence>
<dbReference type="PANTHER" id="PTHR30055">
    <property type="entry name" value="HTH-TYPE TRANSCRIPTIONAL REGULATOR RUTR"/>
    <property type="match status" value="1"/>
</dbReference>
<sequence>MKTVTDKAARDKRGKSKNARSRSDEEKDLRQQQILEAAIIEFDSNGYEKTSMGAIAKRAGLSRTLVNFYFGDKEGVHAEIERKALASMTEMCVSAAKRQKLGIDKLLAIGRAYVRFQKKYPGYFEALARKEDGQIQKQLESPTVDSTQVIAEAINTGIADGTVKHNFNNLTQASLALWATAHGFIVIAENKGTVLKAHWGVNASTLLKSLDIAITSMFSNSD</sequence>
<evidence type="ECO:0000256" key="5">
    <source>
        <dbReference type="SAM" id="MobiDB-lite"/>
    </source>
</evidence>
<dbReference type="GO" id="GO:0003700">
    <property type="term" value="F:DNA-binding transcription factor activity"/>
    <property type="evidence" value="ECO:0007669"/>
    <property type="project" value="TreeGrafter"/>
</dbReference>
<proteinExistence type="predicted"/>
<dbReference type="GO" id="GO:0000976">
    <property type="term" value="F:transcription cis-regulatory region binding"/>
    <property type="evidence" value="ECO:0007669"/>
    <property type="project" value="TreeGrafter"/>
</dbReference>
<feature type="compositionally biased region" description="Basic and acidic residues" evidence="5">
    <location>
        <begin position="1"/>
        <end position="11"/>
    </location>
</feature>
<evidence type="ECO:0000256" key="2">
    <source>
        <dbReference type="ARBA" id="ARBA00023125"/>
    </source>
</evidence>
<feature type="domain" description="HTH tetR-type" evidence="6">
    <location>
        <begin position="28"/>
        <end position="88"/>
    </location>
</feature>
<accession>A0A7X0JVY3</accession>
<dbReference type="InterPro" id="IPR009057">
    <property type="entry name" value="Homeodomain-like_sf"/>
</dbReference>
<dbReference type="PROSITE" id="PS01081">
    <property type="entry name" value="HTH_TETR_1"/>
    <property type="match status" value="1"/>
</dbReference>
<feature type="region of interest" description="Disordered" evidence="5">
    <location>
        <begin position="1"/>
        <end position="29"/>
    </location>
</feature>
<organism evidence="7 8">
    <name type="scientific">Pseudoteredinibacter isoporae</name>
    <dbReference type="NCBI Taxonomy" id="570281"/>
    <lineage>
        <taxon>Bacteria</taxon>
        <taxon>Pseudomonadati</taxon>
        <taxon>Pseudomonadota</taxon>
        <taxon>Gammaproteobacteria</taxon>
        <taxon>Cellvibrionales</taxon>
        <taxon>Cellvibrionaceae</taxon>
        <taxon>Pseudoteredinibacter</taxon>
    </lineage>
</organism>
<keyword evidence="1" id="KW-0805">Transcription regulation</keyword>
<dbReference type="PRINTS" id="PR00455">
    <property type="entry name" value="HTHTETR"/>
</dbReference>
<feature type="DNA-binding region" description="H-T-H motif" evidence="4">
    <location>
        <begin position="51"/>
        <end position="70"/>
    </location>
</feature>
<dbReference type="EMBL" id="JACHHT010000003">
    <property type="protein sequence ID" value="MBB6523257.1"/>
    <property type="molecule type" value="Genomic_DNA"/>
</dbReference>
<reference evidence="7 8" key="1">
    <citation type="submission" date="2020-08" db="EMBL/GenBank/DDBJ databases">
        <title>Genomic Encyclopedia of Type Strains, Phase IV (KMG-IV): sequencing the most valuable type-strain genomes for metagenomic binning, comparative biology and taxonomic classification.</title>
        <authorList>
            <person name="Goeker M."/>
        </authorList>
    </citation>
    <scope>NUCLEOTIDE SEQUENCE [LARGE SCALE GENOMIC DNA]</scope>
    <source>
        <strain evidence="7 8">DSM 22368</strain>
    </source>
</reference>
<dbReference type="InterPro" id="IPR036271">
    <property type="entry name" value="Tet_transcr_reg_TetR-rel_C_sf"/>
</dbReference>
<dbReference type="InterPro" id="IPR001647">
    <property type="entry name" value="HTH_TetR"/>
</dbReference>
<evidence type="ECO:0000313" key="7">
    <source>
        <dbReference type="EMBL" id="MBB6523257.1"/>
    </source>
</evidence>
<dbReference type="PROSITE" id="PS50977">
    <property type="entry name" value="HTH_TETR_2"/>
    <property type="match status" value="1"/>
</dbReference>
<dbReference type="InParanoid" id="A0A7X0JVY3"/>
<dbReference type="Gene3D" id="1.10.10.60">
    <property type="entry name" value="Homeodomain-like"/>
    <property type="match status" value="1"/>
</dbReference>
<dbReference type="RefSeq" id="WP_166843647.1">
    <property type="nucleotide sequence ID" value="NZ_JAAONY010000003.1"/>
</dbReference>
<evidence type="ECO:0000256" key="3">
    <source>
        <dbReference type="ARBA" id="ARBA00023163"/>
    </source>
</evidence>
<dbReference type="Gene3D" id="1.10.357.10">
    <property type="entry name" value="Tetracycline Repressor, domain 2"/>
    <property type="match status" value="1"/>
</dbReference>
<dbReference type="Pfam" id="PF00440">
    <property type="entry name" value="TetR_N"/>
    <property type="match status" value="1"/>
</dbReference>
<dbReference type="Pfam" id="PF13305">
    <property type="entry name" value="TetR_C_33"/>
    <property type="match status" value="1"/>
</dbReference>
<evidence type="ECO:0000259" key="6">
    <source>
        <dbReference type="PROSITE" id="PS50977"/>
    </source>
</evidence>
<keyword evidence="2 4" id="KW-0238">DNA-binding</keyword>
<protein>
    <submittedName>
        <fullName evidence="7">AcrR family transcriptional regulator</fullName>
    </submittedName>
</protein>
<dbReference type="AlphaFoldDB" id="A0A7X0JVY3"/>
<evidence type="ECO:0000256" key="4">
    <source>
        <dbReference type="PROSITE-ProRule" id="PRU00335"/>
    </source>
</evidence>
<dbReference type="InterPro" id="IPR023772">
    <property type="entry name" value="DNA-bd_HTH_TetR-type_CS"/>
</dbReference>
<comment type="caution">
    <text evidence="7">The sequence shown here is derived from an EMBL/GenBank/DDBJ whole genome shotgun (WGS) entry which is preliminary data.</text>
</comment>
<dbReference type="Proteomes" id="UP000528457">
    <property type="component" value="Unassembled WGS sequence"/>
</dbReference>